<dbReference type="PROSITE" id="PS50088">
    <property type="entry name" value="ANK_REPEAT"/>
    <property type="match status" value="3"/>
</dbReference>
<keyword evidence="1" id="KW-0677">Repeat</keyword>
<evidence type="ECO:0000256" key="1">
    <source>
        <dbReference type="ARBA" id="ARBA00022737"/>
    </source>
</evidence>
<dbReference type="PANTHER" id="PTHR24171:SF8">
    <property type="entry name" value="BRCA1-ASSOCIATED RING DOMAIN PROTEIN 1"/>
    <property type="match status" value="1"/>
</dbReference>
<dbReference type="EMBL" id="PYMB01000005">
    <property type="protein sequence ID" value="PSW12219.1"/>
    <property type="molecule type" value="Genomic_DNA"/>
</dbReference>
<keyword evidence="2 3" id="KW-0040">ANK repeat</keyword>
<dbReference type="SMART" id="SM00248">
    <property type="entry name" value="ANK"/>
    <property type="match status" value="6"/>
</dbReference>
<reference evidence="4 5" key="1">
    <citation type="submission" date="2018-03" db="EMBL/GenBank/DDBJ databases">
        <title>Whole genome sequencing of Histamine producing bacteria.</title>
        <authorList>
            <person name="Butler K."/>
        </authorList>
    </citation>
    <scope>NUCLEOTIDE SEQUENCE [LARGE SCALE GENOMIC DNA]</scope>
    <source>
        <strain evidence="4 5">DSM 19138</strain>
    </source>
</reference>
<comment type="caution">
    <text evidence="4">The sequence shown here is derived from an EMBL/GenBank/DDBJ whole genome shotgun (WGS) entry which is preliminary data.</text>
</comment>
<dbReference type="Pfam" id="PF13857">
    <property type="entry name" value="Ank_5"/>
    <property type="match status" value="1"/>
</dbReference>
<feature type="repeat" description="ANK" evidence="3">
    <location>
        <begin position="35"/>
        <end position="67"/>
    </location>
</feature>
<name>A0A2T3NDK9_9GAMM</name>
<dbReference type="PANTHER" id="PTHR24171">
    <property type="entry name" value="ANKYRIN REPEAT DOMAIN-CONTAINING PROTEIN 39-RELATED"/>
    <property type="match status" value="1"/>
</dbReference>
<dbReference type="PROSITE" id="PS50297">
    <property type="entry name" value="ANK_REP_REGION"/>
    <property type="match status" value="2"/>
</dbReference>
<dbReference type="RefSeq" id="WP_107298709.1">
    <property type="nucleotide sequence ID" value="NZ_PYMB01000005.1"/>
</dbReference>
<dbReference type="InterPro" id="IPR036770">
    <property type="entry name" value="Ankyrin_rpt-contain_sf"/>
</dbReference>
<sequence>MTMPTLHQLIINGDLDGFRQAIEMKADVNQLDPVMGNSPMHIAAQQGSASWVEALLKAGAFINLQTPKHGVTPLMVAVWHRKPAVVEALLKQPEVNVEIVSTFGLKAEQLVDFGASEQDVFGLQQADQLRQLFDAYRDQLSRSQTQLSAYQIVTDSSLDDGEKARQLKGIADNAMLNNPSAITSSGNDEHTAVMVAARDGLVESLKVLMDQGGDQTVPDHYMKAIPLHKAAYNGRPDVIELLSHYPGFKETLDAQGPNNGYTPLHDAIWHGHTEAAAKLIAFGARTDLTGFDGKTPLELAREYQYSAIVEMLEKKA</sequence>
<dbReference type="Pfam" id="PF12796">
    <property type="entry name" value="Ank_2"/>
    <property type="match status" value="2"/>
</dbReference>
<dbReference type="Proteomes" id="UP000241346">
    <property type="component" value="Unassembled WGS sequence"/>
</dbReference>
<dbReference type="GO" id="GO:0004842">
    <property type="term" value="F:ubiquitin-protein transferase activity"/>
    <property type="evidence" value="ECO:0007669"/>
    <property type="project" value="TreeGrafter"/>
</dbReference>
<evidence type="ECO:0000313" key="5">
    <source>
        <dbReference type="Proteomes" id="UP000241346"/>
    </source>
</evidence>
<dbReference type="SUPFAM" id="SSF48403">
    <property type="entry name" value="Ankyrin repeat"/>
    <property type="match status" value="1"/>
</dbReference>
<evidence type="ECO:0000256" key="2">
    <source>
        <dbReference type="ARBA" id="ARBA00023043"/>
    </source>
</evidence>
<dbReference type="GO" id="GO:0085020">
    <property type="term" value="P:protein K6-linked ubiquitination"/>
    <property type="evidence" value="ECO:0007669"/>
    <property type="project" value="TreeGrafter"/>
</dbReference>
<gene>
    <name evidence="4" type="ORF">C9J01_13625</name>
</gene>
<organism evidence="4 5">
    <name type="scientific">Photobacterium rosenbergii</name>
    <dbReference type="NCBI Taxonomy" id="294936"/>
    <lineage>
        <taxon>Bacteria</taxon>
        <taxon>Pseudomonadati</taxon>
        <taxon>Pseudomonadota</taxon>
        <taxon>Gammaproteobacteria</taxon>
        <taxon>Vibrionales</taxon>
        <taxon>Vibrionaceae</taxon>
        <taxon>Photobacterium</taxon>
    </lineage>
</organism>
<evidence type="ECO:0000313" key="4">
    <source>
        <dbReference type="EMBL" id="PSW12219.1"/>
    </source>
</evidence>
<evidence type="ECO:0000256" key="3">
    <source>
        <dbReference type="PROSITE-ProRule" id="PRU00023"/>
    </source>
</evidence>
<dbReference type="AlphaFoldDB" id="A0A2T3NDK9"/>
<dbReference type="Gene3D" id="1.25.40.20">
    <property type="entry name" value="Ankyrin repeat-containing domain"/>
    <property type="match status" value="2"/>
</dbReference>
<proteinExistence type="predicted"/>
<accession>A0A2T3NDK9</accession>
<dbReference type="InterPro" id="IPR002110">
    <property type="entry name" value="Ankyrin_rpt"/>
</dbReference>
<feature type="repeat" description="ANK" evidence="3">
    <location>
        <begin position="259"/>
        <end position="291"/>
    </location>
</feature>
<protein>
    <submittedName>
        <fullName evidence="4">Ankryin</fullName>
    </submittedName>
</protein>
<feature type="repeat" description="ANK" evidence="3">
    <location>
        <begin position="188"/>
        <end position="220"/>
    </location>
</feature>
<dbReference type="OrthoDB" id="671583at2"/>